<dbReference type="PANTHER" id="PTHR23404">
    <property type="entry name" value="MOLYBDOPTERIN SYNTHASE RELATED"/>
    <property type="match status" value="1"/>
</dbReference>
<evidence type="ECO:0000313" key="2">
    <source>
        <dbReference type="Proteomes" id="UP001218218"/>
    </source>
</evidence>
<dbReference type="Gene3D" id="3.90.1170.40">
    <property type="entry name" value="Molybdopterin biosynthesis MoaE subunit"/>
    <property type="match status" value="1"/>
</dbReference>
<dbReference type="AlphaFoldDB" id="A0AAD7AFT1"/>
<accession>A0AAD7AFT1</accession>
<dbReference type="EMBL" id="JARIHO010000008">
    <property type="protein sequence ID" value="KAJ7357321.1"/>
    <property type="molecule type" value="Genomic_DNA"/>
</dbReference>
<dbReference type="Proteomes" id="UP001218218">
    <property type="component" value="Unassembled WGS sequence"/>
</dbReference>
<feature type="non-terminal residue" evidence="1">
    <location>
        <position position="163"/>
    </location>
</feature>
<dbReference type="CDD" id="cd00756">
    <property type="entry name" value="MoaE"/>
    <property type="match status" value="1"/>
</dbReference>
<proteinExistence type="predicted"/>
<dbReference type="InterPro" id="IPR036563">
    <property type="entry name" value="MoaE_sf"/>
</dbReference>
<gene>
    <name evidence="1" type="ORF">DFH08DRAFT_736863</name>
</gene>
<dbReference type="InterPro" id="IPR003448">
    <property type="entry name" value="Mopterin_biosynth_MoaE"/>
</dbReference>
<dbReference type="Pfam" id="PF02391">
    <property type="entry name" value="MoaE"/>
    <property type="match status" value="1"/>
</dbReference>
<dbReference type="SUPFAM" id="SSF54690">
    <property type="entry name" value="Molybdopterin synthase subunit MoaE"/>
    <property type="match status" value="1"/>
</dbReference>
<comment type="caution">
    <text evidence="1">The sequence shown here is derived from an EMBL/GenBank/DDBJ whole genome shotgun (WGS) entry which is preliminary data.</text>
</comment>
<keyword evidence="2" id="KW-1185">Reference proteome</keyword>
<evidence type="ECO:0000313" key="1">
    <source>
        <dbReference type="EMBL" id="KAJ7357321.1"/>
    </source>
</evidence>
<dbReference type="GO" id="GO:0006777">
    <property type="term" value="P:Mo-molybdopterin cofactor biosynthetic process"/>
    <property type="evidence" value="ECO:0007669"/>
    <property type="project" value="InterPro"/>
</dbReference>
<organism evidence="1 2">
    <name type="scientific">Mycena albidolilacea</name>
    <dbReference type="NCBI Taxonomy" id="1033008"/>
    <lineage>
        <taxon>Eukaryota</taxon>
        <taxon>Fungi</taxon>
        <taxon>Dikarya</taxon>
        <taxon>Basidiomycota</taxon>
        <taxon>Agaricomycotina</taxon>
        <taxon>Agaricomycetes</taxon>
        <taxon>Agaricomycetidae</taxon>
        <taxon>Agaricales</taxon>
        <taxon>Marasmiineae</taxon>
        <taxon>Mycenaceae</taxon>
        <taxon>Mycena</taxon>
    </lineage>
</organism>
<protein>
    <submittedName>
        <fullName evidence="1">Molybdopterin biosynthesis MoaE</fullName>
    </submittedName>
</protein>
<name>A0AAD7AFT1_9AGAR</name>
<reference evidence="1" key="1">
    <citation type="submission" date="2023-03" db="EMBL/GenBank/DDBJ databases">
        <title>Massive genome expansion in bonnet fungi (Mycena s.s.) driven by repeated elements and novel gene families across ecological guilds.</title>
        <authorList>
            <consortium name="Lawrence Berkeley National Laboratory"/>
            <person name="Harder C.B."/>
            <person name="Miyauchi S."/>
            <person name="Viragh M."/>
            <person name="Kuo A."/>
            <person name="Thoen E."/>
            <person name="Andreopoulos B."/>
            <person name="Lu D."/>
            <person name="Skrede I."/>
            <person name="Drula E."/>
            <person name="Henrissat B."/>
            <person name="Morin E."/>
            <person name="Kohler A."/>
            <person name="Barry K."/>
            <person name="LaButti K."/>
            <person name="Morin E."/>
            <person name="Salamov A."/>
            <person name="Lipzen A."/>
            <person name="Mereny Z."/>
            <person name="Hegedus B."/>
            <person name="Baldrian P."/>
            <person name="Stursova M."/>
            <person name="Weitz H."/>
            <person name="Taylor A."/>
            <person name="Grigoriev I.V."/>
            <person name="Nagy L.G."/>
            <person name="Martin F."/>
            <person name="Kauserud H."/>
        </authorList>
    </citation>
    <scope>NUCLEOTIDE SEQUENCE</scope>
    <source>
        <strain evidence="1">CBHHK002</strain>
    </source>
</reference>
<sequence>MDSAASVAASLELDNGHCALAFSLDVQEIINSVGHDGAGATAVFIGTTRNTFKDKVVTRLEYQAYSTLAIKSMANIVRDVQASTVHGDSAAAQPIIRCAVHHRLGVVPVGEPSIVIAVSAPHRKEAFIACERILEDIKAKVPIWKREYYENESDEKAEWKANQ</sequence>